<sequence>MAGTLYPRNLTLDKMPYGRDAQGKSGRSMSCADEINLKRSKKFSFLNLRPILGFKHPKTWATMVRFILMFRLRNCDFESSLVREAERLAWFVRLAKKNKNARVAEMRTWTMYPALLVAAVGLSLWGVRIERETHRTVEQVGFLCKDHEYPISLVGK</sequence>
<organism evidence="2 3">
    <name type="scientific">Coccidioides posadasii RMSCC 3488</name>
    <dbReference type="NCBI Taxonomy" id="454284"/>
    <lineage>
        <taxon>Eukaryota</taxon>
        <taxon>Fungi</taxon>
        <taxon>Dikarya</taxon>
        <taxon>Ascomycota</taxon>
        <taxon>Pezizomycotina</taxon>
        <taxon>Eurotiomycetes</taxon>
        <taxon>Eurotiomycetidae</taxon>
        <taxon>Onygenales</taxon>
        <taxon>Onygenaceae</taxon>
        <taxon>Coccidioides</taxon>
    </lineage>
</organism>
<evidence type="ECO:0000313" key="3">
    <source>
        <dbReference type="Proteomes" id="UP000054567"/>
    </source>
</evidence>
<proteinExistence type="predicted"/>
<reference evidence="3" key="2">
    <citation type="journal article" date="2009" name="Genome Res.">
        <title>Comparative genomic analyses of the human fungal pathogens Coccidioides and their relatives.</title>
        <authorList>
            <person name="Sharpton T.J."/>
            <person name="Stajich J.E."/>
            <person name="Rounsley S.D."/>
            <person name="Gardner M.J."/>
            <person name="Wortman J.R."/>
            <person name="Jordar V.S."/>
            <person name="Maiti R."/>
            <person name="Kodira C.D."/>
            <person name="Neafsey D.E."/>
            <person name="Zeng Q."/>
            <person name="Hung C.-Y."/>
            <person name="McMahan C."/>
            <person name="Muszewska A."/>
            <person name="Grynberg M."/>
            <person name="Mandel M.A."/>
            <person name="Kellner E.M."/>
            <person name="Barker B.M."/>
            <person name="Galgiani J.N."/>
            <person name="Orbach M.J."/>
            <person name="Kirkland T.N."/>
            <person name="Cole G.T."/>
            <person name="Henn M.R."/>
            <person name="Birren B.W."/>
            <person name="Taylor J.W."/>
        </authorList>
    </citation>
    <scope>NUCLEOTIDE SEQUENCE [LARGE SCALE GENOMIC DNA]</scope>
    <source>
        <strain evidence="3">RMSCC 3488</strain>
    </source>
</reference>
<evidence type="ECO:0000256" key="1">
    <source>
        <dbReference type="SAM" id="Phobius"/>
    </source>
</evidence>
<protein>
    <submittedName>
        <fullName evidence="2">Uncharacterized protein</fullName>
    </submittedName>
</protein>
<reference evidence="2 3" key="1">
    <citation type="submission" date="2007-06" db="EMBL/GenBank/DDBJ databases">
        <title>The Genome Sequence of Coccidioides posadasii RMSCC_3488.</title>
        <authorList>
            <consortium name="Coccidioides Genome Resources Consortium"/>
            <consortium name="The Broad Institute Genome Sequencing Platform"/>
            <person name="Henn M.R."/>
            <person name="Sykes S."/>
            <person name="Young S."/>
            <person name="Jaffe D."/>
            <person name="Berlin A."/>
            <person name="Alvarez P."/>
            <person name="Butler J."/>
            <person name="Gnerre S."/>
            <person name="Grabherr M."/>
            <person name="Mauceli E."/>
            <person name="Brockman W."/>
            <person name="Kodira C."/>
            <person name="Alvarado L."/>
            <person name="Zeng Q."/>
            <person name="Crawford M."/>
            <person name="Antoine C."/>
            <person name="Devon K."/>
            <person name="Galgiani J."/>
            <person name="Orsborn K."/>
            <person name="Lewis M.L."/>
            <person name="Nusbaum C."/>
            <person name="Galagan J."/>
            <person name="Birren B."/>
        </authorList>
    </citation>
    <scope>NUCLEOTIDE SEQUENCE [LARGE SCALE GENOMIC DNA]</scope>
    <source>
        <strain evidence="2 3">RMSCC 3488</strain>
    </source>
</reference>
<reference evidence="3" key="3">
    <citation type="journal article" date="2010" name="Genome Res.">
        <title>Population genomic sequencing of Coccidioides fungi reveals recent hybridization and transposon control.</title>
        <authorList>
            <person name="Neafsey D.E."/>
            <person name="Barker B.M."/>
            <person name="Sharpton T.J."/>
            <person name="Stajich J.E."/>
            <person name="Park D.J."/>
            <person name="Whiston E."/>
            <person name="Hung C.-Y."/>
            <person name="McMahan C."/>
            <person name="White J."/>
            <person name="Sykes S."/>
            <person name="Heiman D."/>
            <person name="Young S."/>
            <person name="Zeng Q."/>
            <person name="Abouelleil A."/>
            <person name="Aftuck L."/>
            <person name="Bessette D."/>
            <person name="Brown A."/>
            <person name="FitzGerald M."/>
            <person name="Lui A."/>
            <person name="Macdonald J.P."/>
            <person name="Priest M."/>
            <person name="Orbach M.J."/>
            <person name="Galgiani J.N."/>
            <person name="Kirkland T.N."/>
            <person name="Cole G.T."/>
            <person name="Birren B.W."/>
            <person name="Henn M.R."/>
            <person name="Taylor J.W."/>
            <person name="Rounsley S.D."/>
        </authorList>
    </citation>
    <scope>NUCLEOTIDE SEQUENCE [LARGE SCALE GENOMIC DNA]</scope>
    <source>
        <strain evidence="3">RMSCC 3488</strain>
    </source>
</reference>
<dbReference type="VEuPathDB" id="FungiDB:CPAG_02972"/>
<accession>A0A0J6FCK8</accession>
<gene>
    <name evidence="2" type="ORF">CPAG_02972</name>
</gene>
<keyword evidence="1" id="KW-0472">Membrane</keyword>
<keyword evidence="1" id="KW-1133">Transmembrane helix</keyword>
<dbReference type="Proteomes" id="UP000054567">
    <property type="component" value="Unassembled WGS sequence"/>
</dbReference>
<evidence type="ECO:0000313" key="2">
    <source>
        <dbReference type="EMBL" id="KMM66634.1"/>
    </source>
</evidence>
<keyword evidence="1" id="KW-0812">Transmembrane</keyword>
<feature type="transmembrane region" description="Helical" evidence="1">
    <location>
        <begin position="109"/>
        <end position="127"/>
    </location>
</feature>
<name>A0A0J6FCK8_COCPO</name>
<dbReference type="AlphaFoldDB" id="A0A0J6FCK8"/>
<dbReference type="EMBL" id="DS268110">
    <property type="protein sequence ID" value="KMM66634.1"/>
    <property type="molecule type" value="Genomic_DNA"/>
</dbReference>